<dbReference type="SUPFAM" id="SSF53800">
    <property type="entry name" value="Chelatase"/>
    <property type="match status" value="1"/>
</dbReference>
<dbReference type="KEGG" id="htl:HPTL_1198"/>
<dbReference type="GO" id="GO:0006783">
    <property type="term" value="P:heme biosynthetic process"/>
    <property type="evidence" value="ECO:0007669"/>
    <property type="project" value="UniProtKB-UniRule"/>
</dbReference>
<keyword evidence="5 9" id="KW-0350">Heme biosynthesis</keyword>
<comment type="catalytic activity">
    <reaction evidence="8">
        <text>Fe-coproporphyrin III + 2 H(+) = coproporphyrin III + Fe(2+)</text>
        <dbReference type="Rhea" id="RHEA:49572"/>
        <dbReference type="ChEBI" id="CHEBI:15378"/>
        <dbReference type="ChEBI" id="CHEBI:29033"/>
        <dbReference type="ChEBI" id="CHEBI:68438"/>
        <dbReference type="ChEBI" id="CHEBI:131725"/>
        <dbReference type="EC" id="4.99.1.9"/>
    </reaction>
    <physiologicalReaction direction="right-to-left" evidence="8">
        <dbReference type="Rhea" id="RHEA:49574"/>
    </physiologicalReaction>
</comment>
<keyword evidence="7 9" id="KW-0627">Porphyrin biosynthesis</keyword>
<dbReference type="OrthoDB" id="5289082at2"/>
<dbReference type="InterPro" id="IPR033659">
    <property type="entry name" value="Ferrochelatase_N"/>
</dbReference>
<gene>
    <name evidence="9 11" type="primary">hemH</name>
    <name evidence="11" type="ORF">HPTL_1198</name>
</gene>
<dbReference type="Proteomes" id="UP000262004">
    <property type="component" value="Chromosome"/>
</dbReference>
<keyword evidence="3 9" id="KW-0479">Metal-binding</keyword>
<dbReference type="EC" id="4.98.1.1" evidence="9"/>
<dbReference type="NCBIfam" id="TIGR00109">
    <property type="entry name" value="hemH"/>
    <property type="match status" value="1"/>
</dbReference>
<evidence type="ECO:0000256" key="1">
    <source>
        <dbReference type="ARBA" id="ARBA00007718"/>
    </source>
</evidence>
<name>A0A2Z6DYT1_HYDTE</name>
<dbReference type="CDD" id="cd03411">
    <property type="entry name" value="Ferrochelatase_N"/>
    <property type="match status" value="1"/>
</dbReference>
<dbReference type="Pfam" id="PF00762">
    <property type="entry name" value="Ferrochelatase"/>
    <property type="match status" value="1"/>
</dbReference>
<feature type="binding site" evidence="9">
    <location>
        <position position="294"/>
    </location>
    <ligand>
        <name>Fe(2+)</name>
        <dbReference type="ChEBI" id="CHEBI:29033"/>
    </ligand>
</feature>
<dbReference type="GO" id="GO:0046872">
    <property type="term" value="F:metal ion binding"/>
    <property type="evidence" value="ECO:0007669"/>
    <property type="project" value="UniProtKB-KW"/>
</dbReference>
<evidence type="ECO:0000256" key="9">
    <source>
        <dbReference type="HAMAP-Rule" id="MF_00323"/>
    </source>
</evidence>
<dbReference type="FunFam" id="3.40.50.1400:FF:000002">
    <property type="entry name" value="Ferrochelatase"/>
    <property type="match status" value="1"/>
</dbReference>
<evidence type="ECO:0000256" key="8">
    <source>
        <dbReference type="ARBA" id="ARBA00024536"/>
    </source>
</evidence>
<dbReference type="GO" id="GO:0004325">
    <property type="term" value="F:ferrochelatase activity"/>
    <property type="evidence" value="ECO:0007669"/>
    <property type="project" value="UniProtKB-UniRule"/>
</dbReference>
<comment type="pathway">
    <text evidence="9">Porphyrin-containing compound metabolism; protoheme biosynthesis; protoheme from protoporphyrin-IX: step 1/1.</text>
</comment>
<dbReference type="HAMAP" id="MF_00323">
    <property type="entry name" value="Ferrochelatase"/>
    <property type="match status" value="1"/>
</dbReference>
<organism evidence="11 12">
    <name type="scientific">Hydrogenophilus thermoluteolus</name>
    <name type="common">Pseudomonas hydrogenothermophila</name>
    <dbReference type="NCBI Taxonomy" id="297"/>
    <lineage>
        <taxon>Bacteria</taxon>
        <taxon>Pseudomonadati</taxon>
        <taxon>Pseudomonadota</taxon>
        <taxon>Hydrogenophilia</taxon>
        <taxon>Hydrogenophilales</taxon>
        <taxon>Hydrogenophilaceae</taxon>
        <taxon>Hydrogenophilus</taxon>
    </lineage>
</organism>
<comment type="similarity">
    <text evidence="1 9 10">Belongs to the ferrochelatase family.</text>
</comment>
<comment type="subcellular location">
    <subcellularLocation>
        <location evidence="9">Cytoplasm</location>
    </subcellularLocation>
</comment>
<dbReference type="RefSeq" id="WP_119335197.1">
    <property type="nucleotide sequence ID" value="NZ_AP018558.1"/>
</dbReference>
<proteinExistence type="inferred from homology"/>
<keyword evidence="2 9" id="KW-0963">Cytoplasm</keyword>
<dbReference type="EMBL" id="AP018558">
    <property type="protein sequence ID" value="BBD77462.1"/>
    <property type="molecule type" value="Genomic_DNA"/>
</dbReference>
<evidence type="ECO:0000256" key="4">
    <source>
        <dbReference type="ARBA" id="ARBA00023004"/>
    </source>
</evidence>
<dbReference type="PANTHER" id="PTHR11108">
    <property type="entry name" value="FERROCHELATASE"/>
    <property type="match status" value="1"/>
</dbReference>
<protein>
    <recommendedName>
        <fullName evidence="9">Ferrochelatase</fullName>
        <ecNumber evidence="9">4.98.1.1</ecNumber>
    </recommendedName>
    <alternativeName>
        <fullName evidence="9">Heme synthase</fullName>
    </alternativeName>
    <alternativeName>
        <fullName evidence="9">Protoheme ferro-lyase</fullName>
    </alternativeName>
</protein>
<evidence type="ECO:0000256" key="10">
    <source>
        <dbReference type="RuleBase" id="RU004185"/>
    </source>
</evidence>
<evidence type="ECO:0000256" key="6">
    <source>
        <dbReference type="ARBA" id="ARBA00023239"/>
    </source>
</evidence>
<dbReference type="Gene3D" id="3.40.50.1400">
    <property type="match status" value="2"/>
</dbReference>
<evidence type="ECO:0000313" key="11">
    <source>
        <dbReference type="EMBL" id="BBD77462.1"/>
    </source>
</evidence>
<comment type="catalytic activity">
    <reaction evidence="9">
        <text>heme b + 2 H(+) = protoporphyrin IX + Fe(2+)</text>
        <dbReference type="Rhea" id="RHEA:22584"/>
        <dbReference type="ChEBI" id="CHEBI:15378"/>
        <dbReference type="ChEBI" id="CHEBI:29033"/>
        <dbReference type="ChEBI" id="CHEBI:57306"/>
        <dbReference type="ChEBI" id="CHEBI:60344"/>
        <dbReference type="EC" id="4.98.1.1"/>
    </reaction>
</comment>
<sequence length="353" mass="40178">MQPTERSDPVECRGFHERITLHTALLLVNLGSPDAPTPAATRRYLREFLSDPRVIELPRWLWRPILELAILPRRPKASAAKYAQIWTEAGSPLTVVTRQLAEGLQALWGESGPLVRWAMRYGNPNVRDELVSLRQAGVRRLLVVPLYPQYCASTTGSVFDAVTQVLQGWRDLPEVRFVRNWHDHPAWVERVAATLRRAFDQDGEPERLLFSFHGMPLKTLYAGDPYHCECQKSARLIAAALQLPRDRWQVTFQSRFGPAKWLQPYTQETLEELARSGVKRVAVVCPGFVADCLETLEEIAIECREAFLAAGGEHFTYVPCLNADPEWIRDFATILTPHLSGWPMRTRVEFPSS</sequence>
<evidence type="ECO:0000313" key="12">
    <source>
        <dbReference type="Proteomes" id="UP000262004"/>
    </source>
</evidence>
<dbReference type="InterPro" id="IPR001015">
    <property type="entry name" value="Ferrochelatase"/>
</dbReference>
<feature type="binding site" evidence="9">
    <location>
        <position position="213"/>
    </location>
    <ligand>
        <name>Fe(2+)</name>
        <dbReference type="ChEBI" id="CHEBI:29033"/>
    </ligand>
</feature>
<accession>A0A2Z6DYT1</accession>
<dbReference type="UniPathway" id="UPA00252">
    <property type="reaction ID" value="UER00325"/>
</dbReference>
<dbReference type="GO" id="GO:0005737">
    <property type="term" value="C:cytoplasm"/>
    <property type="evidence" value="ECO:0007669"/>
    <property type="project" value="UniProtKB-SubCell"/>
</dbReference>
<evidence type="ECO:0000256" key="2">
    <source>
        <dbReference type="ARBA" id="ARBA00022490"/>
    </source>
</evidence>
<evidence type="ECO:0000256" key="5">
    <source>
        <dbReference type="ARBA" id="ARBA00023133"/>
    </source>
</evidence>
<dbReference type="PANTHER" id="PTHR11108:SF1">
    <property type="entry name" value="FERROCHELATASE, MITOCHONDRIAL"/>
    <property type="match status" value="1"/>
</dbReference>
<dbReference type="CDD" id="cd00419">
    <property type="entry name" value="Ferrochelatase_C"/>
    <property type="match status" value="1"/>
</dbReference>
<comment type="function">
    <text evidence="9">Catalyzes the ferrous insertion into protoporphyrin IX.</text>
</comment>
<evidence type="ECO:0000256" key="3">
    <source>
        <dbReference type="ARBA" id="ARBA00022723"/>
    </source>
</evidence>
<keyword evidence="12" id="KW-1185">Reference proteome</keyword>
<keyword evidence="6 9" id="KW-0456">Lyase</keyword>
<keyword evidence="4 9" id="KW-0408">Iron</keyword>
<evidence type="ECO:0000256" key="7">
    <source>
        <dbReference type="ARBA" id="ARBA00023244"/>
    </source>
</evidence>
<reference evidence="11 12" key="1">
    <citation type="submission" date="2018-04" db="EMBL/GenBank/DDBJ databases">
        <title>Complete genome sequence of Hydrogenophilus thermoluteolus TH-1.</title>
        <authorList>
            <person name="Arai H."/>
        </authorList>
    </citation>
    <scope>NUCLEOTIDE SEQUENCE [LARGE SCALE GENOMIC DNA]</scope>
    <source>
        <strain evidence="11 12">TH-1</strain>
    </source>
</reference>
<dbReference type="AlphaFoldDB" id="A0A2Z6DYT1"/>
<dbReference type="InterPro" id="IPR033644">
    <property type="entry name" value="Ferrochelatase_C"/>
</dbReference>